<dbReference type="AlphaFoldDB" id="A0A255Y0R1"/>
<name>A0A255Y0R1_9PROT</name>
<dbReference type="RefSeq" id="WP_094406460.1">
    <property type="nucleotide sequence ID" value="NZ_BMJZ01000023.1"/>
</dbReference>
<sequence length="117" mass="13003">MSDAKTINVSIGSIDDMGARFTAAWHRAEKGEAVGETHLTFQDLPTLLAALTPKRLELLRHVRRNDVPSVRALALTLKRDYRNVHQDVDVLSRLGLLEKSATAVRAPFAEVDARFVL</sequence>
<dbReference type="InterPro" id="IPR036390">
    <property type="entry name" value="WH_DNA-bd_sf"/>
</dbReference>
<gene>
    <name evidence="1" type="ORF">CHR90_00015</name>
</gene>
<comment type="caution">
    <text evidence="1">The sequence shown here is derived from an EMBL/GenBank/DDBJ whole genome shotgun (WGS) entry which is preliminary data.</text>
</comment>
<evidence type="ECO:0000313" key="2">
    <source>
        <dbReference type="Proteomes" id="UP000216361"/>
    </source>
</evidence>
<dbReference type="Proteomes" id="UP000216361">
    <property type="component" value="Unassembled WGS sequence"/>
</dbReference>
<dbReference type="EMBL" id="NOXS01000002">
    <property type="protein sequence ID" value="OYQ22839.1"/>
    <property type="molecule type" value="Genomic_DNA"/>
</dbReference>
<dbReference type="Pfam" id="PF25212">
    <property type="entry name" value="HVO_A0114"/>
    <property type="match status" value="1"/>
</dbReference>
<protein>
    <recommendedName>
        <fullName evidence="3">HTH marR-type domain-containing protein</fullName>
    </recommendedName>
</protein>
<dbReference type="OrthoDB" id="7471569at2"/>
<dbReference type="SUPFAM" id="SSF46785">
    <property type="entry name" value="Winged helix' DNA-binding domain"/>
    <property type="match status" value="1"/>
</dbReference>
<evidence type="ECO:0008006" key="3">
    <source>
        <dbReference type="Google" id="ProtNLM"/>
    </source>
</evidence>
<proteinExistence type="predicted"/>
<accession>A0A255Y0R1</accession>
<evidence type="ECO:0000313" key="1">
    <source>
        <dbReference type="EMBL" id="OYQ22839.1"/>
    </source>
</evidence>
<reference evidence="1 2" key="1">
    <citation type="submission" date="2017-07" db="EMBL/GenBank/DDBJ databases">
        <title>Elstera cyanobacteriorum sp. nov., a novel bacterium isolated from cyanobacterial aggregates in a eutrophic lake.</title>
        <authorList>
            <person name="Cai H."/>
        </authorList>
    </citation>
    <scope>NUCLEOTIDE SEQUENCE [LARGE SCALE GENOMIC DNA]</scope>
    <source>
        <strain evidence="1 2">TH019</strain>
    </source>
</reference>
<organism evidence="1 2">
    <name type="scientific">Elstera cyanobacteriorum</name>
    <dbReference type="NCBI Taxonomy" id="2022747"/>
    <lineage>
        <taxon>Bacteria</taxon>
        <taxon>Pseudomonadati</taxon>
        <taxon>Pseudomonadota</taxon>
        <taxon>Alphaproteobacteria</taxon>
        <taxon>Rhodospirillales</taxon>
        <taxon>Rhodospirillaceae</taxon>
        <taxon>Elstera</taxon>
    </lineage>
</organism>
<keyword evidence="2" id="KW-1185">Reference proteome</keyword>